<evidence type="ECO:0000256" key="1">
    <source>
        <dbReference type="SAM" id="Phobius"/>
    </source>
</evidence>
<proteinExistence type="predicted"/>
<evidence type="ECO:0008006" key="4">
    <source>
        <dbReference type="Google" id="ProtNLM"/>
    </source>
</evidence>
<dbReference type="STRING" id="356660.SAMN05444336_112134"/>
<keyword evidence="1" id="KW-0812">Transmembrane</keyword>
<dbReference type="AlphaFoldDB" id="A0A1H3FIU8"/>
<reference evidence="2 3" key="1">
    <citation type="submission" date="2016-10" db="EMBL/GenBank/DDBJ databases">
        <authorList>
            <person name="de Groot N.N."/>
        </authorList>
    </citation>
    <scope>NUCLEOTIDE SEQUENCE [LARGE SCALE GENOMIC DNA]</scope>
    <source>
        <strain evidence="2 3">DSM 17890</strain>
    </source>
</reference>
<keyword evidence="1" id="KW-0472">Membrane</keyword>
<evidence type="ECO:0000313" key="3">
    <source>
        <dbReference type="Proteomes" id="UP000199118"/>
    </source>
</evidence>
<keyword evidence="1" id="KW-1133">Transmembrane helix</keyword>
<accession>A0A1H3FIU8</accession>
<gene>
    <name evidence="2" type="ORF">SAMN05444336_112134</name>
</gene>
<protein>
    <recommendedName>
        <fullName evidence="4">Bacteriophage holin of superfamily 6 (Holin_LLH)</fullName>
    </recommendedName>
</protein>
<organism evidence="2 3">
    <name type="scientific">Albimonas donghaensis</name>
    <dbReference type="NCBI Taxonomy" id="356660"/>
    <lineage>
        <taxon>Bacteria</taxon>
        <taxon>Pseudomonadati</taxon>
        <taxon>Pseudomonadota</taxon>
        <taxon>Alphaproteobacteria</taxon>
        <taxon>Rhodobacterales</taxon>
        <taxon>Paracoccaceae</taxon>
        <taxon>Albimonas</taxon>
    </lineage>
</organism>
<sequence>MENTLTTLAGALVEPLALLISGAVVILLRQWLGVRIREADQAELDALVSRALAYGVDQVAEGRPGVSPASAAAALPSPTRGRAIDTAVAYARGGSPGLLKRVGATDDALAARVKAEIAARG</sequence>
<dbReference type="EMBL" id="FNMZ01000012">
    <property type="protein sequence ID" value="SDX90775.1"/>
    <property type="molecule type" value="Genomic_DNA"/>
</dbReference>
<name>A0A1H3FIU8_9RHOB</name>
<keyword evidence="3" id="KW-1185">Reference proteome</keyword>
<feature type="transmembrane region" description="Helical" evidence="1">
    <location>
        <begin position="6"/>
        <end position="28"/>
    </location>
</feature>
<dbReference type="Proteomes" id="UP000199118">
    <property type="component" value="Unassembled WGS sequence"/>
</dbReference>
<dbReference type="RefSeq" id="WP_092685332.1">
    <property type="nucleotide sequence ID" value="NZ_FNMZ01000012.1"/>
</dbReference>
<evidence type="ECO:0000313" key="2">
    <source>
        <dbReference type="EMBL" id="SDX90775.1"/>
    </source>
</evidence>